<keyword evidence="6" id="KW-0472">Membrane</keyword>
<dbReference type="AlphaFoldDB" id="A0A819S4S3"/>
<dbReference type="CDD" id="cd05819">
    <property type="entry name" value="NHL"/>
    <property type="match status" value="1"/>
</dbReference>
<keyword evidence="2" id="KW-0677">Repeat</keyword>
<feature type="repeat" description="NHL" evidence="5">
    <location>
        <begin position="177"/>
        <end position="216"/>
    </location>
</feature>
<dbReference type="EMBL" id="CAJOBB010003892">
    <property type="protein sequence ID" value="CAF4064019.1"/>
    <property type="molecule type" value="Genomic_DNA"/>
</dbReference>
<reference evidence="10" key="1">
    <citation type="submission" date="2021-02" db="EMBL/GenBank/DDBJ databases">
        <authorList>
            <person name="Nowell W R."/>
        </authorList>
    </citation>
    <scope>NUCLEOTIDE SEQUENCE</scope>
</reference>
<dbReference type="Proteomes" id="UP000663868">
    <property type="component" value="Unassembled WGS sequence"/>
</dbReference>
<comment type="caution">
    <text evidence="10">The sequence shown here is derived from an EMBL/GenBank/DDBJ whole genome shotgun (WGS) entry which is preliminary data.</text>
</comment>
<evidence type="ECO:0000256" key="2">
    <source>
        <dbReference type="ARBA" id="ARBA00022737"/>
    </source>
</evidence>
<dbReference type="EMBL" id="CAJNOE010000053">
    <property type="protein sequence ID" value="CAF0820325.1"/>
    <property type="molecule type" value="Genomic_DNA"/>
</dbReference>
<feature type="domain" description="EGF-like" evidence="8">
    <location>
        <begin position="500"/>
        <end position="537"/>
    </location>
</feature>
<comment type="caution">
    <text evidence="4">Lacks conserved residue(s) required for the propagation of feature annotation.</text>
</comment>
<protein>
    <recommendedName>
        <fullName evidence="8">EGF-like domain-containing protein</fullName>
    </recommendedName>
</protein>
<proteinExistence type="predicted"/>
<dbReference type="Pfam" id="PF01436">
    <property type="entry name" value="NHL"/>
    <property type="match status" value="1"/>
</dbReference>
<organism evidence="10 11">
    <name type="scientific">Adineta steineri</name>
    <dbReference type="NCBI Taxonomy" id="433720"/>
    <lineage>
        <taxon>Eukaryota</taxon>
        <taxon>Metazoa</taxon>
        <taxon>Spiralia</taxon>
        <taxon>Gnathifera</taxon>
        <taxon>Rotifera</taxon>
        <taxon>Eurotatoria</taxon>
        <taxon>Bdelloidea</taxon>
        <taxon>Adinetida</taxon>
        <taxon>Adinetidae</taxon>
        <taxon>Adineta</taxon>
    </lineage>
</organism>
<feature type="domain" description="EGF-like" evidence="8">
    <location>
        <begin position="419"/>
        <end position="459"/>
    </location>
</feature>
<accession>A0A819S4S3</accession>
<keyword evidence="1 4" id="KW-0245">EGF-like domain</keyword>
<keyword evidence="6" id="KW-0812">Transmembrane</keyword>
<evidence type="ECO:0000256" key="5">
    <source>
        <dbReference type="PROSITE-ProRule" id="PRU00504"/>
    </source>
</evidence>
<evidence type="ECO:0000256" key="7">
    <source>
        <dbReference type="SAM" id="SignalP"/>
    </source>
</evidence>
<dbReference type="InterPro" id="IPR051022">
    <property type="entry name" value="Notch_Cell-Fate_Det"/>
</dbReference>
<evidence type="ECO:0000256" key="1">
    <source>
        <dbReference type="ARBA" id="ARBA00022536"/>
    </source>
</evidence>
<gene>
    <name evidence="9" type="ORF">IZO911_LOCUS7962</name>
    <name evidence="10" type="ORF">KXQ929_LOCUS32323</name>
</gene>
<feature type="transmembrane region" description="Helical" evidence="6">
    <location>
        <begin position="553"/>
        <end position="574"/>
    </location>
</feature>
<evidence type="ECO:0000256" key="4">
    <source>
        <dbReference type="PROSITE-ProRule" id="PRU00076"/>
    </source>
</evidence>
<dbReference type="FunFam" id="2.10.25.10:FF:000118">
    <property type="entry name" value="protein delta homolog 2"/>
    <property type="match status" value="1"/>
</dbReference>
<dbReference type="Pfam" id="PF00008">
    <property type="entry name" value="EGF"/>
    <property type="match status" value="2"/>
</dbReference>
<dbReference type="Gene3D" id="2.10.25.10">
    <property type="entry name" value="Laminin"/>
    <property type="match status" value="3"/>
</dbReference>
<dbReference type="InterPro" id="IPR011042">
    <property type="entry name" value="6-blade_b-propeller_TolB-like"/>
</dbReference>
<feature type="domain" description="EGF-like" evidence="8">
    <location>
        <begin position="461"/>
        <end position="498"/>
    </location>
</feature>
<dbReference type="PROSITE" id="PS00022">
    <property type="entry name" value="EGF_1"/>
    <property type="match status" value="2"/>
</dbReference>
<dbReference type="SUPFAM" id="SSF57196">
    <property type="entry name" value="EGF/Laminin"/>
    <property type="match status" value="3"/>
</dbReference>
<dbReference type="GO" id="GO:0005509">
    <property type="term" value="F:calcium ion binding"/>
    <property type="evidence" value="ECO:0007669"/>
    <property type="project" value="InterPro"/>
</dbReference>
<dbReference type="PROSITE" id="PS51125">
    <property type="entry name" value="NHL"/>
    <property type="match status" value="1"/>
</dbReference>
<dbReference type="SMART" id="SM00181">
    <property type="entry name" value="EGF"/>
    <property type="match status" value="3"/>
</dbReference>
<dbReference type="CDD" id="cd00054">
    <property type="entry name" value="EGF_CA"/>
    <property type="match status" value="2"/>
</dbReference>
<feature type="disulfide bond" evidence="4">
    <location>
        <begin position="488"/>
        <end position="497"/>
    </location>
</feature>
<evidence type="ECO:0000259" key="8">
    <source>
        <dbReference type="PROSITE" id="PS50026"/>
    </source>
</evidence>
<dbReference type="PROSITE" id="PS50026">
    <property type="entry name" value="EGF_3"/>
    <property type="match status" value="3"/>
</dbReference>
<dbReference type="PROSITE" id="PS01186">
    <property type="entry name" value="EGF_2"/>
    <property type="match status" value="2"/>
</dbReference>
<dbReference type="SMART" id="SM00179">
    <property type="entry name" value="EGF_CA"/>
    <property type="match status" value="3"/>
</dbReference>
<feature type="signal peptide" evidence="7">
    <location>
        <begin position="1"/>
        <end position="22"/>
    </location>
</feature>
<dbReference type="SUPFAM" id="SSF101898">
    <property type="entry name" value="NHL repeat"/>
    <property type="match status" value="1"/>
</dbReference>
<evidence type="ECO:0000256" key="6">
    <source>
        <dbReference type="SAM" id="Phobius"/>
    </source>
</evidence>
<dbReference type="InterPro" id="IPR001881">
    <property type="entry name" value="EGF-like_Ca-bd_dom"/>
</dbReference>
<dbReference type="Gene3D" id="2.120.10.30">
    <property type="entry name" value="TolB, C-terminal domain"/>
    <property type="match status" value="2"/>
</dbReference>
<dbReference type="PANTHER" id="PTHR24049">
    <property type="entry name" value="CRUMBS FAMILY MEMBER"/>
    <property type="match status" value="1"/>
</dbReference>
<evidence type="ECO:0000313" key="9">
    <source>
        <dbReference type="EMBL" id="CAF0820325.1"/>
    </source>
</evidence>
<evidence type="ECO:0000313" key="11">
    <source>
        <dbReference type="Proteomes" id="UP000663868"/>
    </source>
</evidence>
<keyword evidence="6" id="KW-1133">Transmembrane helix</keyword>
<dbReference type="InterPro" id="IPR001258">
    <property type="entry name" value="NHL_repeat"/>
</dbReference>
<sequence>MIIIDTAVQYLALLLTINQLMGISFNQPKFCPSTTWNPNAITFANASIAGACSNVIFINKTNGIYITENCNSQVQVWLEGNMTPVRTISSGLNHPQGLFVKTNDNVFIDNAGYNGRVEKWMLNSTFGRIVMNVTGPCYSLFVDINNTLYCSIGTQNMVVKVLLNSGAVVPTIAAGTGGAGSSASMLSNPHGIFVDNSLTLYVADCNNNRIQSFEYNQSNATTIAGTGASGTISLSCPTGIMFDADEYLFIVEYGGSRIIGSSFIGFRCIAGCSGPGSSPSQLNNPYSFSFDSYGNIFVADQTNCRIQKFLISSNSCAETTTSQTTTITTTTMNIIHSTKKTIQLTTSSKVTDTLPITTTSHQNVETLMNDIESTTTSFILDDTEIFTTISNQNGEQLLQSFTPPTCPSSTSIGLTCSISSTSCDMLNPCQNNGLCIDDNTTLSDYICLCPYGFDGQQCQTDYRPCQPDTCWNNGICNQTSNTTFYCLCREGWYGIHCEAKTEYCKNITCFNGGICRSSLLNYTCECLGESFSGRYCEIISTKTSAHRIVSKSFAFIVIVVSIITFMFVIVLDILKYCFNVDPMRKELQKLKEKKKKKKCPVIVKYVYVNAPSVQPSEVPFLSAEETAM</sequence>
<dbReference type="InterPro" id="IPR000742">
    <property type="entry name" value="EGF"/>
</dbReference>
<name>A0A819S4S3_9BILA</name>
<evidence type="ECO:0000313" key="10">
    <source>
        <dbReference type="EMBL" id="CAF4064019.1"/>
    </source>
</evidence>
<feature type="chain" id="PRO_5036235972" description="EGF-like domain-containing protein" evidence="7">
    <location>
        <begin position="23"/>
        <end position="628"/>
    </location>
</feature>
<dbReference type="Proteomes" id="UP000663860">
    <property type="component" value="Unassembled WGS sequence"/>
</dbReference>
<keyword evidence="3 4" id="KW-1015">Disulfide bond</keyword>
<feature type="disulfide bond" evidence="4">
    <location>
        <begin position="449"/>
        <end position="458"/>
    </location>
</feature>
<evidence type="ECO:0000256" key="3">
    <source>
        <dbReference type="ARBA" id="ARBA00023157"/>
    </source>
</evidence>
<keyword evidence="7" id="KW-0732">Signal</keyword>